<protein>
    <submittedName>
        <fullName evidence="2">Putative repressor protein</fullName>
    </submittedName>
</protein>
<dbReference type="SUPFAM" id="SSF47413">
    <property type="entry name" value="lambda repressor-like DNA-binding domains"/>
    <property type="match status" value="1"/>
</dbReference>
<dbReference type="Gene3D" id="1.10.260.40">
    <property type="entry name" value="lambda repressor-like DNA-binding domains"/>
    <property type="match status" value="1"/>
</dbReference>
<dbReference type="Pfam" id="PF01381">
    <property type="entry name" value="HTH_3"/>
    <property type="match status" value="1"/>
</dbReference>
<dbReference type="InterPro" id="IPR001387">
    <property type="entry name" value="Cro/C1-type_HTH"/>
</dbReference>
<dbReference type="GO" id="GO:0003677">
    <property type="term" value="F:DNA binding"/>
    <property type="evidence" value="ECO:0007669"/>
    <property type="project" value="InterPro"/>
</dbReference>
<dbReference type="Pfam" id="PF00717">
    <property type="entry name" value="Peptidase_S24"/>
    <property type="match status" value="1"/>
</dbReference>
<dbReference type="PANTHER" id="PTHR33516">
    <property type="entry name" value="LEXA REPRESSOR"/>
    <property type="match status" value="1"/>
</dbReference>
<dbReference type="CDD" id="cd06529">
    <property type="entry name" value="S24_LexA-like"/>
    <property type="match status" value="1"/>
</dbReference>
<evidence type="ECO:0000259" key="1">
    <source>
        <dbReference type="PROSITE" id="PS50943"/>
    </source>
</evidence>
<dbReference type="InterPro" id="IPR036286">
    <property type="entry name" value="LexA/Signal_pep-like_sf"/>
</dbReference>
<dbReference type="PROSITE" id="PS50943">
    <property type="entry name" value="HTH_CROC1"/>
    <property type="match status" value="1"/>
</dbReference>
<name>A0A2H4JBM8_9CAUD</name>
<dbReference type="PANTHER" id="PTHR33516:SF2">
    <property type="entry name" value="LEXA REPRESSOR-RELATED"/>
    <property type="match status" value="1"/>
</dbReference>
<dbReference type="InterPro" id="IPR039418">
    <property type="entry name" value="LexA-like"/>
</dbReference>
<dbReference type="InterPro" id="IPR015927">
    <property type="entry name" value="Peptidase_S24_S26A/B/C"/>
</dbReference>
<dbReference type="SMART" id="SM00530">
    <property type="entry name" value="HTH_XRE"/>
    <property type="match status" value="1"/>
</dbReference>
<proteinExistence type="predicted"/>
<feature type="non-terminal residue" evidence="2">
    <location>
        <position position="1"/>
    </location>
</feature>
<dbReference type="InterPro" id="IPR050077">
    <property type="entry name" value="LexA_repressor"/>
</dbReference>
<dbReference type="CDD" id="cd00093">
    <property type="entry name" value="HTH_XRE"/>
    <property type="match status" value="1"/>
</dbReference>
<sequence>ASQICATRFASRAMHNENYLMDIGKVIRDARKAKGWTLDELSHRVETDSGNLSRLERGKQFASKELLGRIMKVLGIELAKIQDAGMSNVQMALQPSRGSKEYPLISWVIAGEWAESCDTFHPGDADTWLASTENAGENGFWLDVRGDSMTCAGNPSFPEGSRILVMPEADLISGKYYVVKLENGESTFKQYIEDAGLRYLRPLNPSYRTIQIDGDCKVIGRVIDTKMTGL</sequence>
<gene>
    <name evidence="2" type="ORF">10AX4_1</name>
</gene>
<evidence type="ECO:0000313" key="2">
    <source>
        <dbReference type="EMBL" id="ASN70737.1"/>
    </source>
</evidence>
<dbReference type="EMBL" id="MF417912">
    <property type="protein sequence ID" value="ASN70737.1"/>
    <property type="molecule type" value="Genomic_DNA"/>
</dbReference>
<dbReference type="SUPFAM" id="SSF51306">
    <property type="entry name" value="LexA/Signal peptidase"/>
    <property type="match status" value="1"/>
</dbReference>
<dbReference type="Gene3D" id="2.10.109.10">
    <property type="entry name" value="Umud Fragment, subunit A"/>
    <property type="match status" value="1"/>
</dbReference>
<reference evidence="2" key="1">
    <citation type="submission" date="2017-06" db="EMBL/GenBank/DDBJ databases">
        <title>Novel phages from South African skin metaviromes.</title>
        <authorList>
            <person name="van Zyl L.J."/>
            <person name="Abrahams Y."/>
            <person name="Stander E.A."/>
            <person name="Kirby B.M."/>
            <person name="Clavaud C."/>
            <person name="Farcet C."/>
            <person name="Breton L."/>
            <person name="Trindade M.I."/>
        </authorList>
    </citation>
    <scope>NUCLEOTIDE SEQUENCE</scope>
</reference>
<feature type="domain" description="HTH cro/C1-type" evidence="1">
    <location>
        <begin position="27"/>
        <end position="81"/>
    </location>
</feature>
<accession>A0A2H4JBM8</accession>
<organism evidence="2">
    <name type="scientific">uncultured Caudovirales phage</name>
    <dbReference type="NCBI Taxonomy" id="2100421"/>
    <lineage>
        <taxon>Viruses</taxon>
        <taxon>Duplodnaviria</taxon>
        <taxon>Heunggongvirae</taxon>
        <taxon>Uroviricota</taxon>
        <taxon>Caudoviricetes</taxon>
        <taxon>Peduoviridae</taxon>
        <taxon>Maltschvirus</taxon>
        <taxon>Maltschvirus maltsch</taxon>
    </lineage>
</organism>
<dbReference type="InterPro" id="IPR010982">
    <property type="entry name" value="Lambda_DNA-bd_dom_sf"/>
</dbReference>